<dbReference type="Proteomes" id="UP000199052">
    <property type="component" value="Unassembled WGS sequence"/>
</dbReference>
<keyword evidence="1" id="KW-0732">Signal</keyword>
<evidence type="ECO:0008006" key="4">
    <source>
        <dbReference type="Google" id="ProtNLM"/>
    </source>
</evidence>
<gene>
    <name evidence="2" type="ORF">SAMN05421678_111151</name>
</gene>
<name>A0A1I2WXH6_9ACTN</name>
<proteinExistence type="predicted"/>
<evidence type="ECO:0000256" key="1">
    <source>
        <dbReference type="SAM" id="SignalP"/>
    </source>
</evidence>
<feature type="chain" id="PRO_5039276877" description="Lipoprotein" evidence="1">
    <location>
        <begin position="34"/>
        <end position="159"/>
    </location>
</feature>
<dbReference type="RefSeq" id="WP_378079790.1">
    <property type="nucleotide sequence ID" value="NZ_JBHUHC010000001.1"/>
</dbReference>
<evidence type="ECO:0000313" key="2">
    <source>
        <dbReference type="EMBL" id="SFH05892.1"/>
    </source>
</evidence>
<sequence length="159" mass="17424">MNRSWTLHTIRGRTAGTAAVVAFLAGGCGAADAGEGEPAPWDEISDYSFTLEYFDGKCGGTSRGAWSLTVHDDETTDVRPLNAPARTSTWPEGAPTLKELYMEALDLTRGSSYDVVRIKYEDRQYDRRPTSFYYLDRGSGGSEGCETFTDFRPLGAISN</sequence>
<dbReference type="PROSITE" id="PS51257">
    <property type="entry name" value="PROKAR_LIPOPROTEIN"/>
    <property type="match status" value="1"/>
</dbReference>
<dbReference type="STRING" id="504797.SAMN05421678_111151"/>
<feature type="signal peptide" evidence="1">
    <location>
        <begin position="1"/>
        <end position="33"/>
    </location>
</feature>
<reference evidence="2 3" key="1">
    <citation type="submission" date="2016-10" db="EMBL/GenBank/DDBJ databases">
        <authorList>
            <person name="de Groot N.N."/>
        </authorList>
    </citation>
    <scope>NUCLEOTIDE SEQUENCE [LARGE SCALE GENOMIC DNA]</scope>
    <source>
        <strain evidence="2 3">CPCC 202808</strain>
    </source>
</reference>
<dbReference type="EMBL" id="FOOI01000011">
    <property type="protein sequence ID" value="SFH05892.1"/>
    <property type="molecule type" value="Genomic_DNA"/>
</dbReference>
<dbReference type="AlphaFoldDB" id="A0A1I2WXH6"/>
<organism evidence="2 3">
    <name type="scientific">Actinopolymorpha cephalotaxi</name>
    <dbReference type="NCBI Taxonomy" id="504797"/>
    <lineage>
        <taxon>Bacteria</taxon>
        <taxon>Bacillati</taxon>
        <taxon>Actinomycetota</taxon>
        <taxon>Actinomycetes</taxon>
        <taxon>Propionibacteriales</taxon>
        <taxon>Actinopolymorphaceae</taxon>
        <taxon>Actinopolymorpha</taxon>
    </lineage>
</organism>
<evidence type="ECO:0000313" key="3">
    <source>
        <dbReference type="Proteomes" id="UP000199052"/>
    </source>
</evidence>
<protein>
    <recommendedName>
        <fullName evidence="4">Lipoprotein</fullName>
    </recommendedName>
</protein>
<accession>A0A1I2WXH6</accession>